<evidence type="ECO:0000313" key="2">
    <source>
        <dbReference type="EMBL" id="RDS82250.1"/>
    </source>
</evidence>
<feature type="region of interest" description="Disordered" evidence="1">
    <location>
        <begin position="98"/>
        <end position="124"/>
    </location>
</feature>
<dbReference type="AlphaFoldDB" id="A0A370X1U5"/>
<protein>
    <submittedName>
        <fullName evidence="2">Uncharacterized protein</fullName>
    </submittedName>
</protein>
<reference evidence="2 3" key="1">
    <citation type="submission" date="2018-07" db="EMBL/GenBank/DDBJ databases">
        <title>Dyella monticola sp. nov. and Dyella psychrodurans sp. nov. isolated from monsoon evergreen broad-leaved forest soil of Dinghu Mountain, China.</title>
        <authorList>
            <person name="Gao Z."/>
            <person name="Qiu L."/>
        </authorList>
    </citation>
    <scope>NUCLEOTIDE SEQUENCE [LARGE SCALE GENOMIC DNA]</scope>
    <source>
        <strain evidence="2 3">4G-K06</strain>
    </source>
</reference>
<name>A0A370X1U5_9GAMM</name>
<feature type="compositionally biased region" description="Basic and acidic residues" evidence="1">
    <location>
        <begin position="99"/>
        <end position="111"/>
    </location>
</feature>
<accession>A0A370X1U5</accession>
<sequence length="124" mass="13904">MSDSFANASDRTLGDLILKLQGLEPDEDTLLRDKYSRVHVHVATAIARGNTPRQILELLKQSGLELHHATFTKLFKAEQAVRDEHGERICCVTCGQPLKHKEQDRSDKRGQPSDVIDTAEELEA</sequence>
<organism evidence="2 3">
    <name type="scientific">Dyella monticola</name>
    <dbReference type="NCBI Taxonomy" id="1927958"/>
    <lineage>
        <taxon>Bacteria</taxon>
        <taxon>Pseudomonadati</taxon>
        <taxon>Pseudomonadota</taxon>
        <taxon>Gammaproteobacteria</taxon>
        <taxon>Lysobacterales</taxon>
        <taxon>Rhodanobacteraceae</taxon>
        <taxon>Dyella</taxon>
    </lineage>
</organism>
<comment type="caution">
    <text evidence="2">The sequence shown here is derived from an EMBL/GenBank/DDBJ whole genome shotgun (WGS) entry which is preliminary data.</text>
</comment>
<evidence type="ECO:0000313" key="3">
    <source>
        <dbReference type="Proteomes" id="UP000254258"/>
    </source>
</evidence>
<keyword evidence="3" id="KW-1185">Reference proteome</keyword>
<dbReference type="EMBL" id="QRBE01000004">
    <property type="protein sequence ID" value="RDS82250.1"/>
    <property type="molecule type" value="Genomic_DNA"/>
</dbReference>
<gene>
    <name evidence="2" type="ORF">DWU98_09455</name>
</gene>
<proteinExistence type="predicted"/>
<evidence type="ECO:0000256" key="1">
    <source>
        <dbReference type="SAM" id="MobiDB-lite"/>
    </source>
</evidence>
<dbReference type="OrthoDB" id="6058897at2"/>
<dbReference type="Proteomes" id="UP000254258">
    <property type="component" value="Unassembled WGS sequence"/>
</dbReference>
<dbReference type="RefSeq" id="WP_115495308.1">
    <property type="nucleotide sequence ID" value="NZ_QRBE01000004.1"/>
</dbReference>